<evidence type="ECO:0000256" key="4">
    <source>
        <dbReference type="ARBA" id="ARBA00022723"/>
    </source>
</evidence>
<comment type="subcellular location">
    <subcellularLocation>
        <location evidence="1">Membrane</location>
    </subcellularLocation>
</comment>
<dbReference type="AlphaFoldDB" id="A0AAN7UWJ2"/>
<dbReference type="GO" id="GO:0006099">
    <property type="term" value="P:tricarboxylic acid cycle"/>
    <property type="evidence" value="ECO:0007669"/>
    <property type="project" value="InterPro"/>
</dbReference>
<evidence type="ECO:0000313" key="9">
    <source>
        <dbReference type="EMBL" id="KAK5636763.1"/>
    </source>
</evidence>
<proteinExistence type="predicted"/>
<dbReference type="NCBIfam" id="TIGR02970">
    <property type="entry name" value="succ_dehyd_cytB"/>
    <property type="match status" value="1"/>
</dbReference>
<protein>
    <submittedName>
        <fullName evidence="9">Uncharacterized protein</fullName>
    </submittedName>
</protein>
<feature type="transmembrane region" description="Helical" evidence="8">
    <location>
        <begin position="208"/>
        <end position="230"/>
    </location>
</feature>
<dbReference type="GO" id="GO:0009055">
    <property type="term" value="F:electron transfer activity"/>
    <property type="evidence" value="ECO:0007669"/>
    <property type="project" value="InterPro"/>
</dbReference>
<dbReference type="InterPro" id="IPR000701">
    <property type="entry name" value="SuccDH_FuR_B_TM-su"/>
</dbReference>
<evidence type="ECO:0000256" key="7">
    <source>
        <dbReference type="ARBA" id="ARBA00023136"/>
    </source>
</evidence>
<keyword evidence="2" id="KW-0349">Heme</keyword>
<dbReference type="PANTHER" id="PTHR10978:SF5">
    <property type="entry name" value="SUCCINATE DEHYDROGENASE CYTOCHROME B560 SUBUNIT, MITOCHONDRIAL"/>
    <property type="match status" value="1"/>
</dbReference>
<comment type="caution">
    <text evidence="9">The sequence shown here is derived from an EMBL/GenBank/DDBJ whole genome shotgun (WGS) entry which is preliminary data.</text>
</comment>
<evidence type="ECO:0000256" key="5">
    <source>
        <dbReference type="ARBA" id="ARBA00022989"/>
    </source>
</evidence>
<keyword evidence="6" id="KW-0408">Iron</keyword>
<keyword evidence="4" id="KW-0479">Metal-binding</keyword>
<feature type="transmembrane region" description="Helical" evidence="8">
    <location>
        <begin position="162"/>
        <end position="187"/>
    </location>
</feature>
<evidence type="ECO:0000256" key="8">
    <source>
        <dbReference type="SAM" id="Phobius"/>
    </source>
</evidence>
<dbReference type="Proteomes" id="UP001305414">
    <property type="component" value="Unassembled WGS sequence"/>
</dbReference>
<keyword evidence="10" id="KW-1185">Reference proteome</keyword>
<dbReference type="SUPFAM" id="SSF81343">
    <property type="entry name" value="Fumarate reductase respiratory complex transmembrane subunits"/>
    <property type="match status" value="1"/>
</dbReference>
<evidence type="ECO:0000256" key="6">
    <source>
        <dbReference type="ARBA" id="ARBA00023004"/>
    </source>
</evidence>
<dbReference type="InterPro" id="IPR014314">
    <property type="entry name" value="Succ_DH_cytb556"/>
</dbReference>
<dbReference type="EMBL" id="JAWHQM010000077">
    <property type="protein sequence ID" value="KAK5636763.1"/>
    <property type="molecule type" value="Genomic_DNA"/>
</dbReference>
<gene>
    <name evidence="9" type="ORF">RRF57_012475</name>
</gene>
<dbReference type="Pfam" id="PF01127">
    <property type="entry name" value="Sdh_cyt"/>
    <property type="match status" value="1"/>
</dbReference>
<dbReference type="GO" id="GO:0046872">
    <property type="term" value="F:metal ion binding"/>
    <property type="evidence" value="ECO:0007669"/>
    <property type="project" value="UniProtKB-KW"/>
</dbReference>
<dbReference type="Gene3D" id="1.20.1300.10">
    <property type="entry name" value="Fumarate reductase/succinate dehydrogenase, transmembrane subunit"/>
    <property type="match status" value="1"/>
</dbReference>
<accession>A0AAN7UWJ2</accession>
<name>A0AAN7UWJ2_9PEZI</name>
<keyword evidence="5 8" id="KW-1133">Transmembrane helix</keyword>
<dbReference type="InterPro" id="IPR034804">
    <property type="entry name" value="SQR/QFR_C/D"/>
</dbReference>
<sequence length="231" mass="25267">MNAGTQAYEKGIRTTIEKSEHKTEEARDHPLTHLRTCSRATQCLRPKCPTPNARRSTNPNNQHTCTLPDHCSVITNRIKLTVTSTATTSKTTPDEAQALLAAQRIRRPVSPHLSAYDFKQTWFATSVWTRITGGGMTAALYLFSISYLAAPLTGWHLESATLASAAASLPVAAKGALKVAMTWPFVFHLMNACRHLVWDLGKGYKKPIIHAGNIAVWAGSFVSAAGIAYFF</sequence>
<evidence type="ECO:0000313" key="10">
    <source>
        <dbReference type="Proteomes" id="UP001305414"/>
    </source>
</evidence>
<keyword evidence="7 8" id="KW-0472">Membrane</keyword>
<evidence type="ECO:0000256" key="3">
    <source>
        <dbReference type="ARBA" id="ARBA00022692"/>
    </source>
</evidence>
<reference evidence="9 10" key="1">
    <citation type="submission" date="2023-10" db="EMBL/GenBank/DDBJ databases">
        <title>Draft genome sequence of Xylaria bambusicola isolate GMP-LS, the root and basal stem rot pathogen of sugarcane in Indonesia.</title>
        <authorList>
            <person name="Selvaraj P."/>
            <person name="Muralishankar V."/>
            <person name="Muruganantham S."/>
            <person name="Sp S."/>
            <person name="Haryani S."/>
            <person name="Lau K.J.X."/>
            <person name="Naqvi N.I."/>
        </authorList>
    </citation>
    <scope>NUCLEOTIDE SEQUENCE [LARGE SCALE GENOMIC DNA]</scope>
    <source>
        <strain evidence="9">GMP-LS</strain>
    </source>
</reference>
<evidence type="ECO:0000256" key="2">
    <source>
        <dbReference type="ARBA" id="ARBA00022617"/>
    </source>
</evidence>
<feature type="transmembrane region" description="Helical" evidence="8">
    <location>
        <begin position="127"/>
        <end position="150"/>
    </location>
</feature>
<dbReference type="GO" id="GO:0006121">
    <property type="term" value="P:mitochondrial electron transport, succinate to ubiquinone"/>
    <property type="evidence" value="ECO:0007669"/>
    <property type="project" value="TreeGrafter"/>
</dbReference>
<dbReference type="GO" id="GO:0016020">
    <property type="term" value="C:membrane"/>
    <property type="evidence" value="ECO:0007669"/>
    <property type="project" value="UniProtKB-SubCell"/>
</dbReference>
<organism evidence="9 10">
    <name type="scientific">Xylaria bambusicola</name>
    <dbReference type="NCBI Taxonomy" id="326684"/>
    <lineage>
        <taxon>Eukaryota</taxon>
        <taxon>Fungi</taxon>
        <taxon>Dikarya</taxon>
        <taxon>Ascomycota</taxon>
        <taxon>Pezizomycotina</taxon>
        <taxon>Sordariomycetes</taxon>
        <taxon>Xylariomycetidae</taxon>
        <taxon>Xylariales</taxon>
        <taxon>Xylariaceae</taxon>
        <taxon>Xylaria</taxon>
    </lineage>
</organism>
<dbReference type="GO" id="GO:0005739">
    <property type="term" value="C:mitochondrion"/>
    <property type="evidence" value="ECO:0007669"/>
    <property type="project" value="GOC"/>
</dbReference>
<evidence type="ECO:0000256" key="1">
    <source>
        <dbReference type="ARBA" id="ARBA00004370"/>
    </source>
</evidence>
<keyword evidence="3 8" id="KW-0812">Transmembrane</keyword>
<dbReference type="PANTHER" id="PTHR10978">
    <property type="entry name" value="SUCCINATE DEHYDROGENASE CYTOCHROME B560 SUBUNIT"/>
    <property type="match status" value="1"/>
</dbReference>
<dbReference type="CDD" id="cd03499">
    <property type="entry name" value="SQR_TypeC_SdhC"/>
    <property type="match status" value="1"/>
</dbReference>